<evidence type="ECO:0000256" key="1">
    <source>
        <dbReference type="SAM" id="MobiDB-lite"/>
    </source>
</evidence>
<sequence>MLSPSSSEEDKNSKGPHREIWCRRRRRPSRVRCQLPAPEMDAVDRTYTAAKQRRSLGRTNGSQRFPKGKEF</sequence>
<feature type="region of interest" description="Disordered" evidence="1">
    <location>
        <begin position="1"/>
        <end position="27"/>
    </location>
</feature>
<dbReference type="Proteomes" id="UP001187192">
    <property type="component" value="Unassembled WGS sequence"/>
</dbReference>
<evidence type="ECO:0000313" key="2">
    <source>
        <dbReference type="EMBL" id="GMN53087.1"/>
    </source>
</evidence>
<dbReference type="EMBL" id="BTGU01000044">
    <property type="protein sequence ID" value="GMN53087.1"/>
    <property type="molecule type" value="Genomic_DNA"/>
</dbReference>
<dbReference type="Gramene" id="FCD_00008141-RA">
    <property type="protein sequence ID" value="FCD_00008141-RA:cds"/>
    <property type="gene ID" value="FCD_00008141"/>
</dbReference>
<proteinExistence type="predicted"/>
<keyword evidence="3" id="KW-1185">Reference proteome</keyword>
<reference evidence="2" key="1">
    <citation type="submission" date="2023-07" db="EMBL/GenBank/DDBJ databases">
        <title>draft genome sequence of fig (Ficus carica).</title>
        <authorList>
            <person name="Takahashi T."/>
            <person name="Nishimura K."/>
        </authorList>
    </citation>
    <scope>NUCLEOTIDE SEQUENCE</scope>
</reference>
<name>A0AA88AHF1_FICCA</name>
<feature type="region of interest" description="Disordered" evidence="1">
    <location>
        <begin position="50"/>
        <end position="71"/>
    </location>
</feature>
<accession>A0AA88AHF1</accession>
<comment type="caution">
    <text evidence="2">The sequence shown here is derived from an EMBL/GenBank/DDBJ whole genome shotgun (WGS) entry which is preliminary data.</text>
</comment>
<gene>
    <name evidence="2" type="ORF">TIFTF001_022234</name>
</gene>
<organism evidence="2 3">
    <name type="scientific">Ficus carica</name>
    <name type="common">Common fig</name>
    <dbReference type="NCBI Taxonomy" id="3494"/>
    <lineage>
        <taxon>Eukaryota</taxon>
        <taxon>Viridiplantae</taxon>
        <taxon>Streptophyta</taxon>
        <taxon>Embryophyta</taxon>
        <taxon>Tracheophyta</taxon>
        <taxon>Spermatophyta</taxon>
        <taxon>Magnoliopsida</taxon>
        <taxon>eudicotyledons</taxon>
        <taxon>Gunneridae</taxon>
        <taxon>Pentapetalae</taxon>
        <taxon>rosids</taxon>
        <taxon>fabids</taxon>
        <taxon>Rosales</taxon>
        <taxon>Moraceae</taxon>
        <taxon>Ficeae</taxon>
        <taxon>Ficus</taxon>
    </lineage>
</organism>
<protein>
    <submittedName>
        <fullName evidence="2">Uncharacterized protein</fullName>
    </submittedName>
</protein>
<dbReference type="AlphaFoldDB" id="A0AA88AHF1"/>
<evidence type="ECO:0000313" key="3">
    <source>
        <dbReference type="Proteomes" id="UP001187192"/>
    </source>
</evidence>
<feature type="compositionally biased region" description="Basic and acidic residues" evidence="1">
    <location>
        <begin position="8"/>
        <end position="22"/>
    </location>
</feature>